<dbReference type="EMBL" id="AP023355">
    <property type="protein sequence ID" value="BCJ35733.1"/>
    <property type="molecule type" value="Genomic_DNA"/>
</dbReference>
<dbReference type="AlphaFoldDB" id="A0A7R7HXA4"/>
<gene>
    <name evidence="2" type="ORF">Athai_32360</name>
</gene>
<proteinExistence type="predicted"/>
<keyword evidence="3" id="KW-1185">Reference proteome</keyword>
<accession>A0A7R7HXA4</accession>
<dbReference type="KEGG" id="atl:Athai_32360"/>
<organism evidence="2 3">
    <name type="scientific">Actinocatenispora thailandica</name>
    <dbReference type="NCBI Taxonomy" id="227318"/>
    <lineage>
        <taxon>Bacteria</taxon>
        <taxon>Bacillati</taxon>
        <taxon>Actinomycetota</taxon>
        <taxon>Actinomycetes</taxon>
        <taxon>Micromonosporales</taxon>
        <taxon>Micromonosporaceae</taxon>
        <taxon>Actinocatenispora</taxon>
    </lineage>
</organism>
<sequence length="69" mass="7181">MRGPLWSPTPIGPSLDERRTSTTAVIAPPTTTTTPSTSTKINHAGTRRRAVGSGGVNAGTPSDCWGCMR</sequence>
<evidence type="ECO:0000256" key="1">
    <source>
        <dbReference type="SAM" id="MobiDB-lite"/>
    </source>
</evidence>
<dbReference type="Proteomes" id="UP000611640">
    <property type="component" value="Chromosome"/>
</dbReference>
<feature type="region of interest" description="Disordered" evidence="1">
    <location>
        <begin position="1"/>
        <end position="60"/>
    </location>
</feature>
<protein>
    <submittedName>
        <fullName evidence="2">Uncharacterized protein</fullName>
    </submittedName>
</protein>
<evidence type="ECO:0000313" key="2">
    <source>
        <dbReference type="EMBL" id="BCJ35733.1"/>
    </source>
</evidence>
<feature type="compositionally biased region" description="Low complexity" evidence="1">
    <location>
        <begin position="21"/>
        <end position="39"/>
    </location>
</feature>
<name>A0A7R7HXA4_9ACTN</name>
<reference evidence="2 3" key="1">
    <citation type="submission" date="2020-08" db="EMBL/GenBank/DDBJ databases">
        <title>Whole genome shotgun sequence of Actinocatenispora thailandica NBRC 105041.</title>
        <authorList>
            <person name="Komaki H."/>
            <person name="Tamura T."/>
        </authorList>
    </citation>
    <scope>NUCLEOTIDE SEQUENCE [LARGE SCALE GENOMIC DNA]</scope>
    <source>
        <strain evidence="2 3">NBRC 105041</strain>
    </source>
</reference>
<evidence type="ECO:0000313" key="3">
    <source>
        <dbReference type="Proteomes" id="UP000611640"/>
    </source>
</evidence>